<dbReference type="Proteomes" id="UP000466345">
    <property type="component" value="Unassembled WGS sequence"/>
</dbReference>
<dbReference type="Gene3D" id="3.40.50.12230">
    <property type="match status" value="1"/>
</dbReference>
<dbReference type="PANTHER" id="PTHR43388:SF1">
    <property type="entry name" value="HYDROGENASE MATURATION FACTOR HOXX"/>
    <property type="match status" value="1"/>
</dbReference>
<keyword evidence="3" id="KW-0808">Transferase</keyword>
<dbReference type="PIRSF" id="PIRSF006787">
    <property type="entry name" value="Hydrgn_mat_HoxX"/>
    <property type="match status" value="1"/>
</dbReference>
<protein>
    <submittedName>
        <fullName evidence="3">Methionyl-tRNA formyltransferase</fullName>
        <ecNumber evidence="3">2.1.2.9</ecNumber>
    </submittedName>
</protein>
<dbReference type="PANTHER" id="PTHR43388">
    <property type="entry name" value="HYDROGENASE MATURATION FACTOR HOXX"/>
    <property type="match status" value="1"/>
</dbReference>
<feature type="domain" description="Formyl transferase N-terminal" evidence="1">
    <location>
        <begin position="35"/>
        <end position="132"/>
    </location>
</feature>
<dbReference type="InterPro" id="IPR009188">
    <property type="entry name" value="NiFe-hyd_mat_HypX/HoxX"/>
</dbReference>
<dbReference type="InterPro" id="IPR036477">
    <property type="entry name" value="Formyl_transf_N_sf"/>
</dbReference>
<dbReference type="SUPFAM" id="SSF53328">
    <property type="entry name" value="Formyltransferase"/>
    <property type="match status" value="1"/>
</dbReference>
<dbReference type="InterPro" id="IPR001753">
    <property type="entry name" value="Enoyl-CoA_hydra/iso"/>
</dbReference>
<dbReference type="InterPro" id="IPR002376">
    <property type="entry name" value="Formyl_transf_N"/>
</dbReference>
<dbReference type="GO" id="GO:0004479">
    <property type="term" value="F:methionyl-tRNA formyltransferase activity"/>
    <property type="evidence" value="ECO:0007669"/>
    <property type="project" value="UniProtKB-EC"/>
</dbReference>
<sequence length="557" mass="61012">MRILLLASANNSLTQRVDAELHDRGHVVRLQLAGADEEVCATVRTFDPHLVVAPMLKSAIPRELWTRRVCLVVHPGPVGDRGPAALDWAIDGGERHWGVTVLQAAEEFDAGDIWASVACELPPDAAKSDLYRGEVADAALEAVHLAVQRFASGGYRPEPLDYSRPGVTGRARPRFPQARRRIDWTRDTTATVLRRLRAADSQPGVLDEIGGREFFLYGGHEEDRITGAPGRLLARRAGAVCRGTADGAVWLTQLRPGRRTVPTFKQSAVTALGDEARALPDAPVRLVLPPGRRTWTDVRYEERGRVGLVRFSFPAGAMSTLQCRRLLGAYRHALTRPTRVVVLGATRDFFSNGIHLGEIEAAADPVRESWENINAMDDLVEAVLTTTDRLTVAALGGNAAAGGVMLALAADEVWCRQGVVLNPHYRLMGLYGSEYWTYTLPRRVGREQARRLTEDAVPVSAARARHLGLADCVLPASPEGFPGEAAALARRVAASPHLAARLRDKARRRELDEETKPLALYRAGELARMRLDFTGGTYHRLRSAFIRKQPVGAPVAR</sequence>
<dbReference type="CDD" id="cd08650">
    <property type="entry name" value="FMT_core_HypX_N"/>
    <property type="match status" value="1"/>
</dbReference>
<dbReference type="OrthoDB" id="580992at2"/>
<evidence type="ECO:0000259" key="1">
    <source>
        <dbReference type="Pfam" id="PF00551"/>
    </source>
</evidence>
<comment type="caution">
    <text evidence="3">The sequence shown here is derived from an EMBL/GenBank/DDBJ whole genome shotgun (WGS) entry which is preliminary data.</text>
</comment>
<gene>
    <name evidence="3" type="primary">fmt_2</name>
    <name evidence="3" type="ORF">SRB5_24000</name>
</gene>
<dbReference type="CDD" id="cd08701">
    <property type="entry name" value="FMT_C_HypX"/>
    <property type="match status" value="1"/>
</dbReference>
<dbReference type="CDD" id="cd06558">
    <property type="entry name" value="crotonase-like"/>
    <property type="match status" value="1"/>
</dbReference>
<evidence type="ECO:0000313" key="4">
    <source>
        <dbReference type="Proteomes" id="UP000466345"/>
    </source>
</evidence>
<dbReference type="InterPro" id="IPR029045">
    <property type="entry name" value="ClpP/crotonase-like_dom_sf"/>
</dbReference>
<dbReference type="EMBL" id="WEGJ01000006">
    <property type="protein sequence ID" value="MQY12267.1"/>
    <property type="molecule type" value="Genomic_DNA"/>
</dbReference>
<keyword evidence="4" id="KW-1185">Reference proteome</keyword>
<name>A0A7K0CFM6_9ACTN</name>
<dbReference type="AlphaFoldDB" id="A0A7K0CFM6"/>
<dbReference type="InterPro" id="IPR011034">
    <property type="entry name" value="Formyl_transferase-like_C_sf"/>
</dbReference>
<dbReference type="EC" id="2.1.2.9" evidence="3"/>
<dbReference type="SUPFAM" id="SSF52096">
    <property type="entry name" value="ClpP/crotonase"/>
    <property type="match status" value="1"/>
</dbReference>
<dbReference type="Gene3D" id="3.90.226.10">
    <property type="entry name" value="2-enoyl-CoA Hydratase, Chain A, domain 1"/>
    <property type="match status" value="1"/>
</dbReference>
<dbReference type="InterPro" id="IPR047180">
    <property type="entry name" value="HoxX-like"/>
</dbReference>
<dbReference type="Pfam" id="PF02911">
    <property type="entry name" value="Formyl_trans_C"/>
    <property type="match status" value="1"/>
</dbReference>
<dbReference type="Pfam" id="PF00378">
    <property type="entry name" value="ECH_1"/>
    <property type="match status" value="1"/>
</dbReference>
<dbReference type="Pfam" id="PF00551">
    <property type="entry name" value="Formyl_trans_N"/>
    <property type="match status" value="1"/>
</dbReference>
<proteinExistence type="predicted"/>
<evidence type="ECO:0000313" key="3">
    <source>
        <dbReference type="EMBL" id="MQY12267.1"/>
    </source>
</evidence>
<organism evidence="3 4">
    <name type="scientific">Streptomyces smaragdinus</name>
    <dbReference type="NCBI Taxonomy" id="2585196"/>
    <lineage>
        <taxon>Bacteria</taxon>
        <taxon>Bacillati</taxon>
        <taxon>Actinomycetota</taxon>
        <taxon>Actinomycetes</taxon>
        <taxon>Kitasatosporales</taxon>
        <taxon>Streptomycetaceae</taxon>
        <taxon>Streptomyces</taxon>
    </lineage>
</organism>
<dbReference type="SUPFAM" id="SSF50486">
    <property type="entry name" value="FMT C-terminal domain-like"/>
    <property type="match status" value="1"/>
</dbReference>
<evidence type="ECO:0000259" key="2">
    <source>
        <dbReference type="Pfam" id="PF02911"/>
    </source>
</evidence>
<dbReference type="InterPro" id="IPR005793">
    <property type="entry name" value="Formyl_trans_C"/>
</dbReference>
<reference evidence="3 4" key="1">
    <citation type="submission" date="2019-10" db="EMBL/GenBank/DDBJ databases">
        <title>Streptomyces smaragdinus sp. nov. and Streptomyces fabii sp. nov., isolated from the gut of fungus growing-termite Macrotermes natalensis.</title>
        <authorList>
            <person name="Schwitalla J."/>
            <person name="Benndorf R."/>
            <person name="Martin K."/>
            <person name="De Beer W."/>
            <person name="Kaster A.-K."/>
            <person name="Vollmers J."/>
            <person name="Poulsen M."/>
            <person name="Beemelmanns C."/>
        </authorList>
    </citation>
    <scope>NUCLEOTIDE SEQUENCE [LARGE SCALE GENOMIC DNA]</scope>
    <source>
        <strain evidence="3 4">RB5</strain>
    </source>
</reference>
<dbReference type="RefSeq" id="WP_153451762.1">
    <property type="nucleotide sequence ID" value="NZ_WEGJ01000006.1"/>
</dbReference>
<accession>A0A7K0CFM6</accession>
<feature type="domain" description="Formyl transferase C-terminal" evidence="2">
    <location>
        <begin position="177"/>
        <end position="260"/>
    </location>
</feature>